<dbReference type="EMBL" id="PYVU01000511">
    <property type="protein sequence ID" value="PTB90950.1"/>
    <property type="molecule type" value="Genomic_DNA"/>
</dbReference>
<evidence type="ECO:0000313" key="2">
    <source>
        <dbReference type="Proteomes" id="UP000240608"/>
    </source>
</evidence>
<organism evidence="1 2">
    <name type="scientific">Marivirga lumbricoides</name>
    <dbReference type="NCBI Taxonomy" id="1046115"/>
    <lineage>
        <taxon>Bacteria</taxon>
        <taxon>Pseudomonadati</taxon>
        <taxon>Bacteroidota</taxon>
        <taxon>Cytophagia</taxon>
        <taxon>Cytophagales</taxon>
        <taxon>Marivirgaceae</taxon>
        <taxon>Marivirga</taxon>
    </lineage>
</organism>
<feature type="non-terminal residue" evidence="1">
    <location>
        <position position="1"/>
    </location>
</feature>
<dbReference type="Proteomes" id="UP000240608">
    <property type="component" value="Unassembled WGS sequence"/>
</dbReference>
<gene>
    <name evidence="1" type="ORF">C9994_16420</name>
</gene>
<protein>
    <submittedName>
        <fullName evidence="1">Uncharacterized protein</fullName>
    </submittedName>
</protein>
<sequence length="253" mass="28204">SNPGGGGGGSANPSGPNGLCAHPFIEGMWVDCDAVICSENYVADENGECVPDCGEDMILDDEGNCTTVADLWENDICFDDGTFKENECVLSIWNSLIHSNSAFGMLDGFLGENPQVKICFRIANLDDTSDNDINGNATPTYFRNKLNNVTIRLNSQRLDRSMLSIARTLLHEMIHAELFRLLDEAGYRYEYEMFAGSTQSLALIWAFLQDNDYLQHEIMAQNYIDLMTDALSELNPFLSSTGFINYCNQNPEW</sequence>
<proteinExistence type="predicted"/>
<accession>A0A2T4DAX5</accession>
<dbReference type="AlphaFoldDB" id="A0A2T4DAX5"/>
<name>A0A2T4DAX5_9BACT</name>
<comment type="caution">
    <text evidence="1">The sequence shown here is derived from an EMBL/GenBank/DDBJ whole genome shotgun (WGS) entry which is preliminary data.</text>
</comment>
<feature type="non-terminal residue" evidence="1">
    <location>
        <position position="253"/>
    </location>
</feature>
<reference evidence="1 2" key="1">
    <citation type="submission" date="2018-03" db="EMBL/GenBank/DDBJ databases">
        <title>Cross-interface Injection: A General Nanoliter Liquid Handling Method Applied to Single Cells Genome Amplification Automated Nanoliter Liquid Handling Applied to Single Cell Multiple Displacement Amplification.</title>
        <authorList>
            <person name="Yun J."/>
            <person name="Xu P."/>
            <person name="Xu J."/>
            <person name="Dai X."/>
            <person name="Wang Y."/>
            <person name="Zheng X."/>
            <person name="Cao C."/>
            <person name="Yi Q."/>
            <person name="Zhu Y."/>
            <person name="Wang L."/>
            <person name="Dong Z."/>
            <person name="Huang Y."/>
            <person name="Huang L."/>
            <person name="Du W."/>
        </authorList>
    </citation>
    <scope>NUCLEOTIDE SEQUENCE [LARGE SCALE GENOMIC DNA]</scope>
    <source>
        <strain evidence="1 2">Z-D1-2</strain>
    </source>
</reference>
<evidence type="ECO:0000313" key="1">
    <source>
        <dbReference type="EMBL" id="PTB90950.1"/>
    </source>
</evidence>